<organism evidence="1 2">
    <name type="scientific">Eleusine coracana subsp. coracana</name>
    <dbReference type="NCBI Taxonomy" id="191504"/>
    <lineage>
        <taxon>Eukaryota</taxon>
        <taxon>Viridiplantae</taxon>
        <taxon>Streptophyta</taxon>
        <taxon>Embryophyta</taxon>
        <taxon>Tracheophyta</taxon>
        <taxon>Spermatophyta</taxon>
        <taxon>Magnoliopsida</taxon>
        <taxon>Liliopsida</taxon>
        <taxon>Poales</taxon>
        <taxon>Poaceae</taxon>
        <taxon>PACMAD clade</taxon>
        <taxon>Chloridoideae</taxon>
        <taxon>Cynodonteae</taxon>
        <taxon>Eleusininae</taxon>
        <taxon>Eleusine</taxon>
    </lineage>
</organism>
<evidence type="ECO:0000313" key="1">
    <source>
        <dbReference type="EMBL" id="GJN08925.1"/>
    </source>
</evidence>
<protein>
    <recommendedName>
        <fullName evidence="3">DUF1618 domain-containing protein</fullName>
    </recommendedName>
</protein>
<accession>A0AAV5DFD8</accession>
<evidence type="ECO:0008006" key="3">
    <source>
        <dbReference type="Google" id="ProtNLM"/>
    </source>
</evidence>
<proteinExistence type="predicted"/>
<comment type="caution">
    <text evidence="1">The sequence shown here is derived from an EMBL/GenBank/DDBJ whole genome shotgun (WGS) entry which is preliminary data.</text>
</comment>
<keyword evidence="2" id="KW-1185">Reference proteome</keyword>
<gene>
    <name evidence="1" type="primary">ga26886</name>
    <name evidence="1" type="ORF">PR202_ga26886</name>
</gene>
<dbReference type="Proteomes" id="UP001054889">
    <property type="component" value="Unassembled WGS sequence"/>
</dbReference>
<sequence length="170" mass="19196">MRVSYRSPTRCLKTETDMVAKPKQVRRSDGWRVVTWTRTISSNCWHEGSIVDVDDISVDDALFSAMMSELGVERDDESSKFRDLSSALPTLISMDGDHDVLYLKTLVKVKPNGHKRFVVSVDLGEKKLKACHLYNSARHDPVKYAYRPCSLSKHLHMTSGTSFLSCSALL</sequence>
<reference evidence="1" key="1">
    <citation type="journal article" date="2018" name="DNA Res.">
        <title>Multiple hybrid de novo genome assembly of finger millet, an orphan allotetraploid crop.</title>
        <authorList>
            <person name="Hatakeyama M."/>
            <person name="Aluri S."/>
            <person name="Balachadran M.T."/>
            <person name="Sivarajan S.R."/>
            <person name="Patrignani A."/>
            <person name="Gruter S."/>
            <person name="Poveda L."/>
            <person name="Shimizu-Inatsugi R."/>
            <person name="Baeten J."/>
            <person name="Francoijs K.J."/>
            <person name="Nataraja K.N."/>
            <person name="Reddy Y.A.N."/>
            <person name="Phadnis S."/>
            <person name="Ravikumar R.L."/>
            <person name="Schlapbach R."/>
            <person name="Sreeman S.M."/>
            <person name="Shimizu K.K."/>
        </authorList>
    </citation>
    <scope>NUCLEOTIDE SEQUENCE</scope>
</reference>
<name>A0AAV5DFD8_ELECO</name>
<dbReference type="PANTHER" id="PTHR33074">
    <property type="entry name" value="EXPRESSED PROTEIN-RELATED"/>
    <property type="match status" value="1"/>
</dbReference>
<dbReference type="AlphaFoldDB" id="A0AAV5DFD8"/>
<dbReference type="PANTHER" id="PTHR33074:SF83">
    <property type="entry name" value="EXPRESSED PROTEIN"/>
    <property type="match status" value="1"/>
</dbReference>
<dbReference type="EMBL" id="BQKI01000015">
    <property type="protein sequence ID" value="GJN08925.1"/>
    <property type="molecule type" value="Genomic_DNA"/>
</dbReference>
<evidence type="ECO:0000313" key="2">
    <source>
        <dbReference type="Proteomes" id="UP001054889"/>
    </source>
</evidence>
<reference evidence="1" key="2">
    <citation type="submission" date="2021-12" db="EMBL/GenBank/DDBJ databases">
        <title>Resequencing data analysis of finger millet.</title>
        <authorList>
            <person name="Hatakeyama M."/>
            <person name="Aluri S."/>
            <person name="Balachadran M.T."/>
            <person name="Sivarajan S.R."/>
            <person name="Poveda L."/>
            <person name="Shimizu-Inatsugi R."/>
            <person name="Schlapbach R."/>
            <person name="Sreeman S.M."/>
            <person name="Shimizu K.K."/>
        </authorList>
    </citation>
    <scope>NUCLEOTIDE SEQUENCE</scope>
</reference>